<reference evidence="2" key="1">
    <citation type="submission" date="2022-03" db="EMBL/GenBank/DDBJ databases">
        <authorList>
            <person name="Alioto T."/>
            <person name="Alioto T."/>
            <person name="Gomez Garrido J."/>
        </authorList>
    </citation>
    <scope>NUCLEOTIDE SEQUENCE</scope>
</reference>
<dbReference type="AlphaFoldDB" id="A0AAD1SWT3"/>
<name>A0AAD1SWT3_PELCU</name>
<sequence length="467" mass="52092">MLQPISDQDSGYGEIIEPPTSLWKLVEEQVPVSERAEIKRILGDSAVDLSLELNAEVELLLDLLRDLRATYSSSRQSSPHSLTSLLADPPVIKDMITQEIRMLLLSVRQKARCDGLDEAQVLYKYNQKVVGYVMAESRPESRVSSRCSGSSWSHDIRRSSCVSSSYYEMSRPQTGSTGTEDRPLSSLSSCSSIEDDLEELKDKLKISHIDEVVKHLKSLLEEECKARERDIALLQQRLELEYLYGADSQTPLPEPSLAELKEERRVIERDLQLRDSATSSPQSMNPKIRKTRSMEVSDRTISNHNPVCLSNIRTASGSLQDKAPRIAPCPPHSKIKIEVKQKPSSNKVLIQSTAAPYKQEERTDITAYKLSHRHIKAHPVGVIQVSCPSHDFQKCTVPVLNALSVKNSSSNPILLEQSPSTPELQVPLQGMDCVFVPSPPQVQRPAGTTSSFSSLRRTRTQNSITPS</sequence>
<evidence type="ECO:0000256" key="1">
    <source>
        <dbReference type="SAM" id="MobiDB-lite"/>
    </source>
</evidence>
<feature type="compositionally biased region" description="Polar residues" evidence="1">
    <location>
        <begin position="275"/>
        <end position="285"/>
    </location>
</feature>
<evidence type="ECO:0000313" key="3">
    <source>
        <dbReference type="Proteomes" id="UP001295444"/>
    </source>
</evidence>
<dbReference type="Proteomes" id="UP001295444">
    <property type="component" value="Chromosome 08"/>
</dbReference>
<feature type="region of interest" description="Disordered" evidence="1">
    <location>
        <begin position="439"/>
        <end position="467"/>
    </location>
</feature>
<evidence type="ECO:0000313" key="2">
    <source>
        <dbReference type="EMBL" id="CAH2310647.1"/>
    </source>
</evidence>
<keyword evidence="3" id="KW-1185">Reference proteome</keyword>
<proteinExistence type="predicted"/>
<protein>
    <recommendedName>
        <fullName evidence="4">Coiled-coil domain containing 24</fullName>
    </recommendedName>
</protein>
<feature type="region of interest" description="Disordered" evidence="1">
    <location>
        <begin position="168"/>
        <end position="188"/>
    </location>
</feature>
<dbReference type="PANTHER" id="PTHR28601">
    <property type="entry name" value="COILED-COIL DOMAIN-CONTAINING PROTEIN 24"/>
    <property type="match status" value="1"/>
</dbReference>
<dbReference type="InterPro" id="IPR031367">
    <property type="entry name" value="CCDC24"/>
</dbReference>
<evidence type="ECO:0008006" key="4">
    <source>
        <dbReference type="Google" id="ProtNLM"/>
    </source>
</evidence>
<organism evidence="2 3">
    <name type="scientific">Pelobates cultripes</name>
    <name type="common">Western spadefoot toad</name>
    <dbReference type="NCBI Taxonomy" id="61616"/>
    <lineage>
        <taxon>Eukaryota</taxon>
        <taxon>Metazoa</taxon>
        <taxon>Chordata</taxon>
        <taxon>Craniata</taxon>
        <taxon>Vertebrata</taxon>
        <taxon>Euteleostomi</taxon>
        <taxon>Amphibia</taxon>
        <taxon>Batrachia</taxon>
        <taxon>Anura</taxon>
        <taxon>Pelobatoidea</taxon>
        <taxon>Pelobatidae</taxon>
        <taxon>Pelobates</taxon>
    </lineage>
</organism>
<dbReference type="Pfam" id="PF15669">
    <property type="entry name" value="CCDC24"/>
    <property type="match status" value="1"/>
</dbReference>
<accession>A0AAD1SWT3</accession>
<gene>
    <name evidence="2" type="ORF">PECUL_23A061678</name>
</gene>
<dbReference type="PANTHER" id="PTHR28601:SF1">
    <property type="entry name" value="COILED-COIL DOMAIN-CONTAINING PROTEIN 24"/>
    <property type="match status" value="1"/>
</dbReference>
<feature type="region of interest" description="Disordered" evidence="1">
    <location>
        <begin position="275"/>
        <end position="297"/>
    </location>
</feature>
<dbReference type="EMBL" id="OW240919">
    <property type="protein sequence ID" value="CAH2310647.1"/>
    <property type="molecule type" value="Genomic_DNA"/>
</dbReference>